<sequence length="201" mass="23274">MTIMGDDMNENIELSDFVESEEEEQDNPYKRKYLTLKKHIEDICRDNKRLVNRIHHIKRLKHRAKKLRKYLIRTLREHDVDIESIPLPSGLEMSLSTIPIPPISSSQDALSTANFHAKSKTTITAGISPVRQARNGKQNKSKAFLNFSAKKRPQILAQVNQLMRNKSEKEKEDAVEEHLASLYKALTPQERRRFQNSKKAS</sequence>
<comment type="caution">
    <text evidence="4">The sequence shown here is derived from an EMBL/GenBank/DDBJ whole genome shotgun (WGS) entry which is preliminary data.</text>
</comment>
<reference evidence="4 5" key="1">
    <citation type="submission" date="2020-08" db="EMBL/GenBank/DDBJ databases">
        <authorList>
            <person name="Hejnol A."/>
        </authorList>
    </citation>
    <scope>NUCLEOTIDE SEQUENCE [LARGE SCALE GENOMIC DNA]</scope>
</reference>
<dbReference type="Proteomes" id="UP000549394">
    <property type="component" value="Unassembled WGS sequence"/>
</dbReference>
<keyword evidence="2" id="KW-0539">Nucleus</keyword>
<dbReference type="GO" id="GO:0005634">
    <property type="term" value="C:nucleus"/>
    <property type="evidence" value="ECO:0007669"/>
    <property type="project" value="UniProtKB-SubCell"/>
</dbReference>
<evidence type="ECO:0000256" key="2">
    <source>
        <dbReference type="ARBA" id="ARBA00023242"/>
    </source>
</evidence>
<dbReference type="EMBL" id="CAJFCJ010000003">
    <property type="protein sequence ID" value="CAD5113024.1"/>
    <property type="molecule type" value="Genomic_DNA"/>
</dbReference>
<proteinExistence type="predicted"/>
<gene>
    <name evidence="4" type="ORF">DGYR_LOCUS2073</name>
</gene>
<feature type="domain" description="INO80 complex subunit F" evidence="3">
    <location>
        <begin position="29"/>
        <end position="75"/>
    </location>
</feature>
<evidence type="ECO:0000259" key="3">
    <source>
        <dbReference type="Pfam" id="PF24245"/>
    </source>
</evidence>
<dbReference type="Pfam" id="PF24245">
    <property type="entry name" value="INO80F"/>
    <property type="match status" value="1"/>
</dbReference>
<evidence type="ECO:0000313" key="4">
    <source>
        <dbReference type="EMBL" id="CAD5113024.1"/>
    </source>
</evidence>
<name>A0A7I8VBL0_9ANNE</name>
<organism evidence="4 5">
    <name type="scientific">Dimorphilus gyrociliatus</name>
    <dbReference type="NCBI Taxonomy" id="2664684"/>
    <lineage>
        <taxon>Eukaryota</taxon>
        <taxon>Metazoa</taxon>
        <taxon>Spiralia</taxon>
        <taxon>Lophotrochozoa</taxon>
        <taxon>Annelida</taxon>
        <taxon>Polychaeta</taxon>
        <taxon>Polychaeta incertae sedis</taxon>
        <taxon>Dinophilidae</taxon>
        <taxon>Dimorphilus</taxon>
    </lineage>
</organism>
<dbReference type="InterPro" id="IPR056513">
    <property type="entry name" value="INO80F"/>
</dbReference>
<accession>A0A7I8VBL0</accession>
<comment type="subcellular location">
    <subcellularLocation>
        <location evidence="1">Nucleus</location>
    </subcellularLocation>
</comment>
<dbReference type="AlphaFoldDB" id="A0A7I8VBL0"/>
<keyword evidence="5" id="KW-1185">Reference proteome</keyword>
<protein>
    <submittedName>
        <fullName evidence="4">DgyrCDS2225</fullName>
    </submittedName>
</protein>
<evidence type="ECO:0000313" key="5">
    <source>
        <dbReference type="Proteomes" id="UP000549394"/>
    </source>
</evidence>
<evidence type="ECO:0000256" key="1">
    <source>
        <dbReference type="ARBA" id="ARBA00004123"/>
    </source>
</evidence>